<comment type="caution">
    <text evidence="3">The sequence shown here is derived from an EMBL/GenBank/DDBJ whole genome shotgun (WGS) entry which is preliminary data.</text>
</comment>
<evidence type="ECO:0000313" key="3">
    <source>
        <dbReference type="EMBL" id="MBJ3777317.1"/>
    </source>
</evidence>
<name>A0A934INV9_9HYPH</name>
<dbReference type="Pfam" id="PF20506">
    <property type="entry name" value="DUF6732"/>
    <property type="match status" value="1"/>
</dbReference>
<protein>
    <submittedName>
        <fullName evidence="3">Uncharacterized protein</fullName>
    </submittedName>
</protein>
<feature type="chain" id="PRO_5036721018" evidence="2">
    <location>
        <begin position="19"/>
        <end position="66"/>
    </location>
</feature>
<dbReference type="AlphaFoldDB" id="A0A934INV9"/>
<dbReference type="EMBL" id="JAEKJA010000014">
    <property type="protein sequence ID" value="MBJ3777317.1"/>
    <property type="molecule type" value="Genomic_DNA"/>
</dbReference>
<accession>A0A934INV9</accession>
<keyword evidence="4" id="KW-1185">Reference proteome</keyword>
<evidence type="ECO:0000256" key="1">
    <source>
        <dbReference type="SAM" id="Phobius"/>
    </source>
</evidence>
<evidence type="ECO:0000313" key="4">
    <source>
        <dbReference type="Proteomes" id="UP000609531"/>
    </source>
</evidence>
<dbReference type="InterPro" id="IPR046619">
    <property type="entry name" value="DUF6732"/>
</dbReference>
<organism evidence="3 4">
    <name type="scientific">Acuticoccus mangrovi</name>
    <dbReference type="NCBI Taxonomy" id="2796142"/>
    <lineage>
        <taxon>Bacteria</taxon>
        <taxon>Pseudomonadati</taxon>
        <taxon>Pseudomonadota</taxon>
        <taxon>Alphaproteobacteria</taxon>
        <taxon>Hyphomicrobiales</taxon>
        <taxon>Amorphaceae</taxon>
        <taxon>Acuticoccus</taxon>
    </lineage>
</organism>
<proteinExistence type="predicted"/>
<feature type="transmembrane region" description="Helical" evidence="1">
    <location>
        <begin position="34"/>
        <end position="56"/>
    </location>
</feature>
<evidence type="ECO:0000256" key="2">
    <source>
        <dbReference type="SAM" id="SignalP"/>
    </source>
</evidence>
<keyword evidence="1" id="KW-1133">Transmembrane helix</keyword>
<keyword evidence="1" id="KW-0472">Membrane</keyword>
<keyword evidence="1" id="KW-0812">Transmembrane</keyword>
<gene>
    <name evidence="3" type="ORF">JCR33_16535</name>
</gene>
<dbReference type="Proteomes" id="UP000609531">
    <property type="component" value="Unassembled WGS sequence"/>
</dbReference>
<sequence length="66" mass="7134">MRTIIVLNLLLAATAAFAHPGHVGEVSGHTHYIAFGLITMAALIVLALLPTAVRIHRARLAKRRAR</sequence>
<dbReference type="RefSeq" id="WP_198883221.1">
    <property type="nucleotide sequence ID" value="NZ_JAEKJA010000014.1"/>
</dbReference>
<reference evidence="3" key="1">
    <citation type="submission" date="2020-12" db="EMBL/GenBank/DDBJ databases">
        <title>Bacterial taxonomy.</title>
        <authorList>
            <person name="Pan X."/>
        </authorList>
    </citation>
    <scope>NUCLEOTIDE SEQUENCE</scope>
    <source>
        <strain evidence="3">B2012</strain>
    </source>
</reference>
<feature type="signal peptide" evidence="2">
    <location>
        <begin position="1"/>
        <end position="18"/>
    </location>
</feature>
<keyword evidence="2" id="KW-0732">Signal</keyword>